<keyword evidence="2" id="KW-0677">Repeat</keyword>
<gene>
    <name evidence="5" type="ORF">BRENAR_LOCUS4908</name>
</gene>
<dbReference type="PROSITE" id="PS50294">
    <property type="entry name" value="WD_REPEATS_REGION"/>
    <property type="match status" value="2"/>
</dbReference>
<reference evidence="5 6" key="1">
    <citation type="submission" date="2018-12" db="EMBL/GenBank/DDBJ databases">
        <authorList>
            <person name="Tiukova I."/>
            <person name="Dainat J."/>
        </authorList>
    </citation>
    <scope>NUCLEOTIDE SEQUENCE [LARGE SCALE GENOMIC DNA]</scope>
</reference>
<dbReference type="AlphaFoldDB" id="A0A448YTF9"/>
<dbReference type="InterPro" id="IPR036285">
    <property type="entry name" value="PRP4-like_sf"/>
</dbReference>
<dbReference type="PROSITE" id="PS50082">
    <property type="entry name" value="WD_REPEATS_2"/>
    <property type="match status" value="2"/>
</dbReference>
<feature type="domain" description="Pre-mRNA processing factor 4 (PRP4)-like" evidence="4">
    <location>
        <begin position="4"/>
        <end position="56"/>
    </location>
</feature>
<proteinExistence type="predicted"/>
<dbReference type="PROSITE" id="PS00678">
    <property type="entry name" value="WD_REPEATS_1"/>
    <property type="match status" value="2"/>
</dbReference>
<feature type="repeat" description="WD" evidence="3">
    <location>
        <begin position="269"/>
        <end position="310"/>
    </location>
</feature>
<evidence type="ECO:0000313" key="6">
    <source>
        <dbReference type="Proteomes" id="UP000290900"/>
    </source>
</evidence>
<dbReference type="Gene3D" id="4.10.280.110">
    <property type="entry name" value="Pre-mRNA processing factor 4 domain"/>
    <property type="match status" value="1"/>
</dbReference>
<accession>A0A448YTF9</accession>
<dbReference type="GO" id="GO:0017070">
    <property type="term" value="F:U6 snRNA binding"/>
    <property type="evidence" value="ECO:0007669"/>
    <property type="project" value="TreeGrafter"/>
</dbReference>
<dbReference type="InterPro" id="IPR036322">
    <property type="entry name" value="WD40_repeat_dom_sf"/>
</dbReference>
<dbReference type="STRING" id="13370.A0A448YTF9"/>
<feature type="repeat" description="WD" evidence="3">
    <location>
        <begin position="313"/>
        <end position="354"/>
    </location>
</feature>
<dbReference type="InParanoid" id="A0A448YTF9"/>
<sequence>MLPTLDSDVRSALRSLHHPITLFGEDPSDRRQRLQTLLDSGLSLPADNTVTASPSSSDDEEFFTPGPDDLYVARTIIADSSLLKAKQRIAEQRRQYLTVNPTDNLLLRRSYYADLKSKLQLQGSQMVSNRFTSAVKFSPDDKLIAAASWDGGCYLFDSETLELHDEFKGLHSDKVSAVDWMPSGGMIATGGGDGRVVLTTLSAPVEPAAAKAPSTATSTTIFPSVSDSSPPGRITSLQFHPSSPLLASASYDLTWRLFDVTKMTQLYYQEGHSKELTSLRIHPDGSLLASAGLDAIARIWDLRTGRSIATLQNNGHIKAIHAMDWRPNGYQLITGGSDNNLKVWDLRRSDSAATETLVAHSKVITGIKVAPNDKYMVTCGYDGYLNVMSCDNFVTLKRFKNVDKLMCCDVSGDSEKVIGGGWDRALKLWSC</sequence>
<dbReference type="GO" id="GO:0030621">
    <property type="term" value="F:U4 snRNA binding"/>
    <property type="evidence" value="ECO:0007669"/>
    <property type="project" value="TreeGrafter"/>
</dbReference>
<dbReference type="FunCoup" id="A0A448YTF9">
    <property type="interactions" value="432"/>
</dbReference>
<dbReference type="OrthoDB" id="540662at2759"/>
<dbReference type="GO" id="GO:0000398">
    <property type="term" value="P:mRNA splicing, via spliceosome"/>
    <property type="evidence" value="ECO:0007669"/>
    <property type="project" value="TreeGrafter"/>
</dbReference>
<dbReference type="Gene3D" id="2.130.10.10">
    <property type="entry name" value="YVTN repeat-like/Quinoprotein amine dehydrogenase"/>
    <property type="match status" value="2"/>
</dbReference>
<evidence type="ECO:0000313" key="5">
    <source>
        <dbReference type="EMBL" id="VEU24180.1"/>
    </source>
</evidence>
<dbReference type="PANTHER" id="PTHR19846">
    <property type="entry name" value="WD40 REPEAT PROTEIN"/>
    <property type="match status" value="1"/>
</dbReference>
<keyword evidence="6" id="KW-1185">Reference proteome</keyword>
<dbReference type="InterPro" id="IPR001680">
    <property type="entry name" value="WD40_rpt"/>
</dbReference>
<dbReference type="InterPro" id="IPR014906">
    <property type="entry name" value="PRP4-like"/>
</dbReference>
<dbReference type="CDD" id="cd00200">
    <property type="entry name" value="WD40"/>
    <property type="match status" value="1"/>
</dbReference>
<dbReference type="InterPro" id="IPR015943">
    <property type="entry name" value="WD40/YVTN_repeat-like_dom_sf"/>
</dbReference>
<evidence type="ECO:0000259" key="4">
    <source>
        <dbReference type="SMART" id="SM00500"/>
    </source>
</evidence>
<organism evidence="5 6">
    <name type="scientific">Brettanomyces naardenensis</name>
    <name type="common">Yeast</name>
    <dbReference type="NCBI Taxonomy" id="13370"/>
    <lineage>
        <taxon>Eukaryota</taxon>
        <taxon>Fungi</taxon>
        <taxon>Dikarya</taxon>
        <taxon>Ascomycota</taxon>
        <taxon>Saccharomycotina</taxon>
        <taxon>Pichiomycetes</taxon>
        <taxon>Pichiales</taxon>
        <taxon>Pichiaceae</taxon>
        <taxon>Brettanomyces</taxon>
    </lineage>
</organism>
<dbReference type="EMBL" id="CAACVR010000075">
    <property type="protein sequence ID" value="VEU24180.1"/>
    <property type="molecule type" value="Genomic_DNA"/>
</dbReference>
<dbReference type="Pfam" id="PF08799">
    <property type="entry name" value="PRP4"/>
    <property type="match status" value="1"/>
</dbReference>
<dbReference type="SMART" id="SM00320">
    <property type="entry name" value="WD40"/>
    <property type="match status" value="7"/>
</dbReference>
<evidence type="ECO:0000256" key="3">
    <source>
        <dbReference type="PROSITE-ProRule" id="PRU00221"/>
    </source>
</evidence>
<keyword evidence="1 3" id="KW-0853">WD repeat</keyword>
<dbReference type="SUPFAM" id="SSF158230">
    <property type="entry name" value="PRP4-like"/>
    <property type="match status" value="1"/>
</dbReference>
<protein>
    <submittedName>
        <fullName evidence="5">DEKNAAC105458</fullName>
    </submittedName>
</protein>
<dbReference type="InterPro" id="IPR020472">
    <property type="entry name" value="WD40_PAC1"/>
</dbReference>
<evidence type="ECO:0000256" key="1">
    <source>
        <dbReference type="ARBA" id="ARBA00022574"/>
    </source>
</evidence>
<name>A0A448YTF9_BRENA</name>
<dbReference type="Proteomes" id="UP000290900">
    <property type="component" value="Unassembled WGS sequence"/>
</dbReference>
<dbReference type="Pfam" id="PF00400">
    <property type="entry name" value="WD40"/>
    <property type="match status" value="7"/>
</dbReference>
<dbReference type="PANTHER" id="PTHR19846:SF0">
    <property type="entry name" value="PRE-MRNA PROCESSING FACTOR 4"/>
    <property type="match status" value="1"/>
</dbReference>
<dbReference type="PRINTS" id="PR00320">
    <property type="entry name" value="GPROTEINBRPT"/>
</dbReference>
<dbReference type="SMART" id="SM00500">
    <property type="entry name" value="SFM"/>
    <property type="match status" value="1"/>
</dbReference>
<evidence type="ECO:0000256" key="2">
    <source>
        <dbReference type="ARBA" id="ARBA00022737"/>
    </source>
</evidence>
<dbReference type="GO" id="GO:0046540">
    <property type="term" value="C:U4/U6 x U5 tri-snRNP complex"/>
    <property type="evidence" value="ECO:0007669"/>
    <property type="project" value="TreeGrafter"/>
</dbReference>
<dbReference type="SUPFAM" id="SSF50978">
    <property type="entry name" value="WD40 repeat-like"/>
    <property type="match status" value="1"/>
</dbReference>
<dbReference type="InterPro" id="IPR019775">
    <property type="entry name" value="WD40_repeat_CS"/>
</dbReference>